<feature type="region of interest" description="Disordered" evidence="1">
    <location>
        <begin position="46"/>
        <end position="99"/>
    </location>
</feature>
<dbReference type="Proteomes" id="UP000244811">
    <property type="component" value="Chromosome 3"/>
</dbReference>
<feature type="compositionally biased region" description="Basic and acidic residues" evidence="1">
    <location>
        <begin position="48"/>
        <end position="59"/>
    </location>
</feature>
<proteinExistence type="predicted"/>
<reference evidence="2" key="1">
    <citation type="submission" date="2022-07" db="EMBL/GenBank/DDBJ databases">
        <title>Evaluation of T. orientalis genome assembly methods using nanopore sequencing and analysis of variation between genomes.</title>
        <authorList>
            <person name="Yam J."/>
            <person name="Micallef M.L."/>
            <person name="Liu M."/>
            <person name="Djordjevic S.P."/>
            <person name="Bogema D.R."/>
            <person name="Jenkins C."/>
        </authorList>
    </citation>
    <scope>NUCLEOTIDE SEQUENCE</scope>
    <source>
        <strain evidence="2">Goon Nure</strain>
    </source>
</reference>
<gene>
    <name evidence="2" type="ORF">MACK_001755</name>
</gene>
<feature type="region of interest" description="Disordered" evidence="1">
    <location>
        <begin position="561"/>
        <end position="634"/>
    </location>
</feature>
<evidence type="ECO:0000313" key="2">
    <source>
        <dbReference type="EMBL" id="UKK00945.2"/>
    </source>
</evidence>
<protein>
    <submittedName>
        <fullName evidence="2">Uncharacterized protein</fullName>
    </submittedName>
</protein>
<sequence>MVPIRETWEQITKDMIKDSGSPVTDLNTKDGKSPFVREEIVENCSNFNHKDELGDERPDTVSQELSTKNEKEYHSPKTRLTGPTQIPDASLNISSGSPPVDVEVKPALPGSEGHQAEALEYVPKPPVLNGHPYIKVYTLENNVAKANDYTKFNFKNPTAHEFFYMFKEGVECVEVRFRSETLWIHDANAHGNYYPCKLSYNDFFDLLYVHMADLWIYYYSYKHGSWTLYKTGLIGRPSTFTQPPDRTIIYEPESPTDPGDSDLPRGNEVDKPSDIIFTFYKNIHDGRVEKSDYRVFERFNALTFYFEKGAKCVKVHYKDVEVWRHSVSEYQTNYPKYVEFNKARDRVDIVFNSEWYYGFVFNSATKKWELKSTRLAMKPGALRDMLKGVFNVNLTVSPSTLSFVSGMSVRTIRFFLSFASGFPSGLKTLIDKLYYSDMYWETLPAIIINPDHLCKLFDLIRGTSLVFAEARLHNLIGRPDLVLHIVKELKTVGFNVEELLKTLLLYPEKLKIMVDKMRDFGYALNVTQFKNLGKNPQILSYLNLNPVDVKVLGAHGAPEQTVRGTLHVPNKEPEPAGGGASPGPGSAPDEVGNKDKATETVPESSTIQTASGATGTSGSDSEPSKSDNDTSEDDEGFFQKASEFIEKHKTEISAGTGTVVSVGLVGTLVQRLQLLPLCFSLKLGPRNSFGPKSVK</sequence>
<feature type="compositionally biased region" description="Low complexity" evidence="1">
    <location>
        <begin position="604"/>
        <end position="621"/>
    </location>
</feature>
<dbReference type="AlphaFoldDB" id="A0A976QUU2"/>
<dbReference type="EMBL" id="CP056070">
    <property type="protein sequence ID" value="UKK00945.2"/>
    <property type="molecule type" value="Genomic_DNA"/>
</dbReference>
<accession>A0A976QUU2</accession>
<evidence type="ECO:0000256" key="1">
    <source>
        <dbReference type="SAM" id="MobiDB-lite"/>
    </source>
</evidence>
<evidence type="ECO:0000313" key="3">
    <source>
        <dbReference type="Proteomes" id="UP000244811"/>
    </source>
</evidence>
<organism evidence="2 3">
    <name type="scientific">Theileria orientalis</name>
    <dbReference type="NCBI Taxonomy" id="68886"/>
    <lineage>
        <taxon>Eukaryota</taxon>
        <taxon>Sar</taxon>
        <taxon>Alveolata</taxon>
        <taxon>Apicomplexa</taxon>
        <taxon>Aconoidasida</taxon>
        <taxon>Piroplasmida</taxon>
        <taxon>Theileriidae</taxon>
        <taxon>Theileria</taxon>
    </lineage>
</organism>
<name>A0A976QUU2_THEOR</name>